<dbReference type="PROSITE" id="PS51257">
    <property type="entry name" value="PROKAR_LIPOPROTEIN"/>
    <property type="match status" value="1"/>
</dbReference>
<sequence>MPNRFGVLIFTSSSCDSGETPNGINDTDWSQDEVFLSPASIQDDEVFVQEQRNLHLSSETSSSGSDNVLYYVDQSDNDYHADFDTDSSEDSVTSPSDESVFEPIEFFVSS</sequence>
<reference evidence="2" key="2">
    <citation type="submission" date="2020-11" db="EMBL/GenBank/DDBJ databases">
        <authorList>
            <person name="McCartney M.A."/>
            <person name="Auch B."/>
            <person name="Kono T."/>
            <person name="Mallez S."/>
            <person name="Becker A."/>
            <person name="Gohl D.M."/>
            <person name="Silverstein K.A.T."/>
            <person name="Koren S."/>
            <person name="Bechman K.B."/>
            <person name="Herman A."/>
            <person name="Abrahante J.E."/>
            <person name="Garbe J."/>
        </authorList>
    </citation>
    <scope>NUCLEOTIDE SEQUENCE</scope>
    <source>
        <strain evidence="2">Duluth1</strain>
        <tissue evidence="2">Whole animal</tissue>
    </source>
</reference>
<feature type="region of interest" description="Disordered" evidence="1">
    <location>
        <begin position="79"/>
        <end position="98"/>
    </location>
</feature>
<name>A0A9D4JFK2_DREPO</name>
<evidence type="ECO:0000313" key="2">
    <source>
        <dbReference type="EMBL" id="KAH3806868.1"/>
    </source>
</evidence>
<evidence type="ECO:0000256" key="1">
    <source>
        <dbReference type="SAM" id="MobiDB-lite"/>
    </source>
</evidence>
<protein>
    <submittedName>
        <fullName evidence="2">Uncharacterized protein</fullName>
    </submittedName>
</protein>
<dbReference type="Proteomes" id="UP000828390">
    <property type="component" value="Unassembled WGS sequence"/>
</dbReference>
<dbReference type="AlphaFoldDB" id="A0A9D4JFK2"/>
<organism evidence="2 3">
    <name type="scientific">Dreissena polymorpha</name>
    <name type="common">Zebra mussel</name>
    <name type="synonym">Mytilus polymorpha</name>
    <dbReference type="NCBI Taxonomy" id="45954"/>
    <lineage>
        <taxon>Eukaryota</taxon>
        <taxon>Metazoa</taxon>
        <taxon>Spiralia</taxon>
        <taxon>Lophotrochozoa</taxon>
        <taxon>Mollusca</taxon>
        <taxon>Bivalvia</taxon>
        <taxon>Autobranchia</taxon>
        <taxon>Heteroconchia</taxon>
        <taxon>Euheterodonta</taxon>
        <taxon>Imparidentia</taxon>
        <taxon>Neoheterodontei</taxon>
        <taxon>Myida</taxon>
        <taxon>Dreissenoidea</taxon>
        <taxon>Dreissenidae</taxon>
        <taxon>Dreissena</taxon>
    </lineage>
</organism>
<evidence type="ECO:0000313" key="3">
    <source>
        <dbReference type="Proteomes" id="UP000828390"/>
    </source>
</evidence>
<reference evidence="2" key="1">
    <citation type="journal article" date="2019" name="bioRxiv">
        <title>The Genome of the Zebra Mussel, Dreissena polymorpha: A Resource for Invasive Species Research.</title>
        <authorList>
            <person name="McCartney M.A."/>
            <person name="Auch B."/>
            <person name="Kono T."/>
            <person name="Mallez S."/>
            <person name="Zhang Y."/>
            <person name="Obille A."/>
            <person name="Becker A."/>
            <person name="Abrahante J.E."/>
            <person name="Garbe J."/>
            <person name="Badalamenti J.P."/>
            <person name="Herman A."/>
            <person name="Mangelson H."/>
            <person name="Liachko I."/>
            <person name="Sullivan S."/>
            <person name="Sone E.D."/>
            <person name="Koren S."/>
            <person name="Silverstein K.A.T."/>
            <person name="Beckman K.B."/>
            <person name="Gohl D.M."/>
        </authorList>
    </citation>
    <scope>NUCLEOTIDE SEQUENCE</scope>
    <source>
        <strain evidence="2">Duluth1</strain>
        <tissue evidence="2">Whole animal</tissue>
    </source>
</reference>
<comment type="caution">
    <text evidence="2">The sequence shown here is derived from an EMBL/GenBank/DDBJ whole genome shotgun (WGS) entry which is preliminary data.</text>
</comment>
<keyword evidence="3" id="KW-1185">Reference proteome</keyword>
<gene>
    <name evidence="2" type="ORF">DPMN_135196</name>
</gene>
<accession>A0A9D4JFK2</accession>
<proteinExistence type="predicted"/>
<dbReference type="EMBL" id="JAIWYP010000006">
    <property type="protein sequence ID" value="KAH3806868.1"/>
    <property type="molecule type" value="Genomic_DNA"/>
</dbReference>